<keyword evidence="1" id="KW-0472">Membrane</keyword>
<accession>A0ABU8FDU0</accession>
<comment type="caution">
    <text evidence="2">The sequence shown here is derived from an EMBL/GenBank/DDBJ whole genome shotgun (WGS) entry which is preliminary data.</text>
</comment>
<feature type="transmembrane region" description="Helical" evidence="1">
    <location>
        <begin position="33"/>
        <end position="55"/>
    </location>
</feature>
<keyword evidence="1" id="KW-1133">Transmembrane helix</keyword>
<evidence type="ECO:0000313" key="3">
    <source>
        <dbReference type="Proteomes" id="UP001372526"/>
    </source>
</evidence>
<dbReference type="Proteomes" id="UP001372526">
    <property type="component" value="Unassembled WGS sequence"/>
</dbReference>
<proteinExistence type="predicted"/>
<dbReference type="EMBL" id="JBAWSX010000002">
    <property type="protein sequence ID" value="MEI4800846.1"/>
    <property type="molecule type" value="Genomic_DNA"/>
</dbReference>
<evidence type="ECO:0000256" key="1">
    <source>
        <dbReference type="SAM" id="Phobius"/>
    </source>
</evidence>
<dbReference type="RefSeq" id="WP_336471672.1">
    <property type="nucleotide sequence ID" value="NZ_JBAWSX010000002.1"/>
</dbReference>
<feature type="transmembrane region" description="Helical" evidence="1">
    <location>
        <begin position="6"/>
        <end position="24"/>
    </location>
</feature>
<protein>
    <submittedName>
        <fullName evidence="2">Uncharacterized protein</fullName>
    </submittedName>
</protein>
<keyword evidence="3" id="KW-1185">Reference proteome</keyword>
<evidence type="ECO:0000313" key="2">
    <source>
        <dbReference type="EMBL" id="MEI4800846.1"/>
    </source>
</evidence>
<gene>
    <name evidence="2" type="ORF">WAZ07_05790</name>
</gene>
<feature type="transmembrane region" description="Helical" evidence="1">
    <location>
        <begin position="61"/>
        <end position="78"/>
    </location>
</feature>
<keyword evidence="1" id="KW-0812">Transmembrane</keyword>
<feature type="transmembrane region" description="Helical" evidence="1">
    <location>
        <begin position="85"/>
        <end position="103"/>
    </location>
</feature>
<organism evidence="2 3">
    <name type="scientific">Bacillus bruguierae</name>
    <dbReference type="NCBI Taxonomy" id="3127667"/>
    <lineage>
        <taxon>Bacteria</taxon>
        <taxon>Bacillati</taxon>
        <taxon>Bacillota</taxon>
        <taxon>Bacilli</taxon>
        <taxon>Bacillales</taxon>
        <taxon>Bacillaceae</taxon>
        <taxon>Bacillus</taxon>
    </lineage>
</organism>
<sequence>MFIYMYLIGLLVGLGCYSLTYLFAKDTDNSRRVIVVFIIGAICLLGSLIIIGGFAGMPFGVLSVGIFTVSILLAFFGGNSLWKKAIYTIIISCVVLFVSFDYLNKVDYWVGKKVNYGDEVDLYSQQLQKHTNIKGYKTFTVSEGDKAIVLSLGEKMAGNNIEVLDVKEKANTTIIKIRTFYNQSNEKNPWIMIGLNRLKSNIVIMDTDGTIYKEVGKAD</sequence>
<name>A0ABU8FDU0_9BACI</name>
<reference evidence="2 3" key="1">
    <citation type="submission" date="2024-01" db="EMBL/GenBank/DDBJ databases">
        <title>Seven novel Bacillus-like species.</title>
        <authorList>
            <person name="Liu G."/>
        </authorList>
    </citation>
    <scope>NUCLEOTIDE SEQUENCE [LARGE SCALE GENOMIC DNA]</scope>
    <source>
        <strain evidence="2 3">FJAT-51639</strain>
    </source>
</reference>